<comment type="subcellular location">
    <subcellularLocation>
        <location evidence="1">Membrane</location>
        <topology evidence="1">Multi-pass membrane protein</topology>
    </subcellularLocation>
</comment>
<accession>A0A5J6N6K2</accession>
<protein>
    <recommendedName>
        <fullName evidence="16">DUF1211 domain-containing membrane protein</fullName>
    </recommendedName>
</protein>
<evidence type="ECO:0000256" key="7">
    <source>
        <dbReference type="ARBA" id="ARBA00022958"/>
    </source>
</evidence>
<dbReference type="Proteomes" id="UP000325797">
    <property type="component" value="Chromosome"/>
</dbReference>
<keyword evidence="7" id="KW-0630">Potassium</keyword>
<dbReference type="PANTHER" id="PTHR31462">
    <property type="entry name" value="ENDOSOMAL/LYSOSOMAL POTASSIUM CHANNEL TMEM175"/>
    <property type="match status" value="1"/>
</dbReference>
<evidence type="ECO:0000256" key="3">
    <source>
        <dbReference type="ARBA" id="ARBA00022448"/>
    </source>
</evidence>
<feature type="transmembrane region" description="Helical" evidence="13">
    <location>
        <begin position="85"/>
        <end position="108"/>
    </location>
</feature>
<evidence type="ECO:0000256" key="10">
    <source>
        <dbReference type="ARBA" id="ARBA00023136"/>
    </source>
</evidence>
<evidence type="ECO:0000256" key="9">
    <source>
        <dbReference type="ARBA" id="ARBA00023065"/>
    </source>
</evidence>
<feature type="transmembrane region" description="Helical" evidence="13">
    <location>
        <begin position="12"/>
        <end position="32"/>
    </location>
</feature>
<keyword evidence="15" id="KW-1185">Reference proteome</keyword>
<dbReference type="KEGG" id="hadh:FRZ61_51200"/>
<evidence type="ECO:0000256" key="4">
    <source>
        <dbReference type="ARBA" id="ARBA00022538"/>
    </source>
</evidence>
<dbReference type="GO" id="GO:0016020">
    <property type="term" value="C:membrane"/>
    <property type="evidence" value="ECO:0007669"/>
    <property type="project" value="UniProtKB-SubCell"/>
</dbReference>
<proteinExistence type="inferred from homology"/>
<dbReference type="Pfam" id="PF06736">
    <property type="entry name" value="TMEM175"/>
    <property type="match status" value="1"/>
</dbReference>
<dbReference type="InterPro" id="IPR010617">
    <property type="entry name" value="TMEM175-like"/>
</dbReference>
<reference evidence="14 15" key="1">
    <citation type="submission" date="2019-08" db="EMBL/GenBank/DDBJ databases">
        <title>Hyperibacter terrae gen. nov., sp. nov. and Hyperibacter viscosus sp. nov., two new members in the family Rhodospirillaceae isolated from the rhizosphere of Hypericum perforatum.</title>
        <authorList>
            <person name="Noviana Z."/>
        </authorList>
    </citation>
    <scope>NUCLEOTIDE SEQUENCE [LARGE SCALE GENOMIC DNA]</scope>
    <source>
        <strain evidence="14 15">R5959</strain>
    </source>
</reference>
<evidence type="ECO:0000256" key="2">
    <source>
        <dbReference type="ARBA" id="ARBA00006920"/>
    </source>
</evidence>
<sequence length="208" mass="22850">MRVPALPETRRLEGFSDAAFSIVITLLVLEIHRPNAAPGRLGEELLAEWSSYLAYAVAFVYVDVIWLNHHYMFERLCKVDLALNWINLGIIGTAALIPFPTGVLAGAFRDGDLADQKAAVVLYALIAGLMSAAWLPVFPHLHRHPELVKPHLPATLFESQILRPAAGILLYAVAAALGWFVHPFLAVGIFIFVVGYYAWTSQGIHSPA</sequence>
<evidence type="ECO:0000256" key="12">
    <source>
        <dbReference type="ARBA" id="ARBA00034430"/>
    </source>
</evidence>
<dbReference type="PANTHER" id="PTHR31462:SF5">
    <property type="entry name" value="ENDOSOMAL_LYSOSOMAL PROTON CHANNEL TMEM175"/>
    <property type="match status" value="1"/>
</dbReference>
<keyword evidence="5 13" id="KW-0812">Transmembrane</keyword>
<organism evidence="14 15">
    <name type="scientific">Hypericibacter adhaerens</name>
    <dbReference type="NCBI Taxonomy" id="2602016"/>
    <lineage>
        <taxon>Bacteria</taxon>
        <taxon>Pseudomonadati</taxon>
        <taxon>Pseudomonadota</taxon>
        <taxon>Alphaproteobacteria</taxon>
        <taxon>Rhodospirillales</taxon>
        <taxon>Dongiaceae</taxon>
        <taxon>Hypericibacter</taxon>
    </lineage>
</organism>
<evidence type="ECO:0000256" key="13">
    <source>
        <dbReference type="SAM" id="Phobius"/>
    </source>
</evidence>
<evidence type="ECO:0000313" key="15">
    <source>
        <dbReference type="Proteomes" id="UP000325797"/>
    </source>
</evidence>
<evidence type="ECO:0000256" key="11">
    <source>
        <dbReference type="ARBA" id="ARBA00023303"/>
    </source>
</evidence>
<evidence type="ECO:0000256" key="8">
    <source>
        <dbReference type="ARBA" id="ARBA00022989"/>
    </source>
</evidence>
<evidence type="ECO:0008006" key="16">
    <source>
        <dbReference type="Google" id="ProtNLM"/>
    </source>
</evidence>
<dbReference type="GO" id="GO:0005267">
    <property type="term" value="F:potassium channel activity"/>
    <property type="evidence" value="ECO:0007669"/>
    <property type="project" value="UniProtKB-KW"/>
</dbReference>
<comment type="similarity">
    <text evidence="2">Belongs to the TMEM175 family.</text>
</comment>
<feature type="transmembrane region" description="Helical" evidence="13">
    <location>
        <begin position="168"/>
        <end position="199"/>
    </location>
</feature>
<dbReference type="EMBL" id="CP042582">
    <property type="protein sequence ID" value="QEX25174.1"/>
    <property type="molecule type" value="Genomic_DNA"/>
</dbReference>
<keyword evidence="6" id="KW-0631">Potassium channel</keyword>
<keyword evidence="8 13" id="KW-1133">Transmembrane helix</keyword>
<feature type="transmembrane region" description="Helical" evidence="13">
    <location>
        <begin position="120"/>
        <end position="141"/>
    </location>
</feature>
<evidence type="ECO:0000256" key="1">
    <source>
        <dbReference type="ARBA" id="ARBA00004141"/>
    </source>
</evidence>
<keyword evidence="3" id="KW-0813">Transport</keyword>
<keyword evidence="9" id="KW-0406">Ion transport</keyword>
<evidence type="ECO:0000256" key="6">
    <source>
        <dbReference type="ARBA" id="ARBA00022826"/>
    </source>
</evidence>
<dbReference type="GO" id="GO:0015252">
    <property type="term" value="F:proton channel activity"/>
    <property type="evidence" value="ECO:0007669"/>
    <property type="project" value="InterPro"/>
</dbReference>
<evidence type="ECO:0000256" key="5">
    <source>
        <dbReference type="ARBA" id="ARBA00022692"/>
    </source>
</evidence>
<keyword evidence="11" id="KW-0407">Ion channel</keyword>
<keyword evidence="4" id="KW-0633">Potassium transport</keyword>
<gene>
    <name evidence="14" type="ORF">FRZ61_51200</name>
</gene>
<comment type="catalytic activity">
    <reaction evidence="12">
        <text>K(+)(in) = K(+)(out)</text>
        <dbReference type="Rhea" id="RHEA:29463"/>
        <dbReference type="ChEBI" id="CHEBI:29103"/>
    </reaction>
</comment>
<dbReference type="AlphaFoldDB" id="A0A5J6N6K2"/>
<keyword evidence="10 13" id="KW-0472">Membrane</keyword>
<feature type="transmembrane region" description="Helical" evidence="13">
    <location>
        <begin position="52"/>
        <end position="73"/>
    </location>
</feature>
<evidence type="ECO:0000313" key="14">
    <source>
        <dbReference type="EMBL" id="QEX25174.1"/>
    </source>
</evidence>
<name>A0A5J6N6K2_9PROT</name>